<name>A0A6I6K5G5_9BACT</name>
<accession>A0A6I6K5G5</accession>
<reference evidence="1 2" key="1">
    <citation type="submission" date="2019-11" db="EMBL/GenBank/DDBJ databases">
        <authorList>
            <person name="Zheng R.K."/>
            <person name="Sun C.M."/>
        </authorList>
    </citation>
    <scope>NUCLEOTIDE SEQUENCE [LARGE SCALE GENOMIC DNA]</scope>
    <source>
        <strain evidence="1 2">WC007</strain>
    </source>
</reference>
<evidence type="ECO:0000313" key="2">
    <source>
        <dbReference type="Proteomes" id="UP000428260"/>
    </source>
</evidence>
<gene>
    <name evidence="1" type="ORF">GM418_29765</name>
</gene>
<dbReference type="AlphaFoldDB" id="A0A6I6K5G5"/>
<keyword evidence="2" id="KW-1185">Reference proteome</keyword>
<evidence type="ECO:0000313" key="1">
    <source>
        <dbReference type="EMBL" id="QGY47702.1"/>
    </source>
</evidence>
<protein>
    <submittedName>
        <fullName evidence="1">Uncharacterized protein</fullName>
    </submittedName>
</protein>
<proteinExistence type="predicted"/>
<organism evidence="1 2">
    <name type="scientific">Maribellus comscasis</name>
    <dbReference type="NCBI Taxonomy" id="2681766"/>
    <lineage>
        <taxon>Bacteria</taxon>
        <taxon>Pseudomonadati</taxon>
        <taxon>Bacteroidota</taxon>
        <taxon>Bacteroidia</taxon>
        <taxon>Marinilabiliales</taxon>
        <taxon>Prolixibacteraceae</taxon>
        <taxon>Maribellus</taxon>
    </lineage>
</organism>
<dbReference type="EMBL" id="CP046401">
    <property type="protein sequence ID" value="QGY47702.1"/>
    <property type="molecule type" value="Genomic_DNA"/>
</dbReference>
<dbReference type="Proteomes" id="UP000428260">
    <property type="component" value="Chromosome"/>
</dbReference>
<dbReference type="KEGG" id="mcos:GM418_29765"/>
<sequence length="46" mass="5708">MELKYKIGLRRKQYYNTISNTNIGFRNKKWKDSERSISRRKSKNRN</sequence>